<evidence type="ECO:0000256" key="7">
    <source>
        <dbReference type="SAM" id="MobiDB-lite"/>
    </source>
</evidence>
<evidence type="ECO:0000256" key="6">
    <source>
        <dbReference type="ARBA" id="ARBA00023136"/>
    </source>
</evidence>
<dbReference type="InterPro" id="IPR032807">
    <property type="entry name" value="GNVR"/>
</dbReference>
<evidence type="ECO:0000313" key="12">
    <source>
        <dbReference type="Proteomes" id="UP000242656"/>
    </source>
</evidence>
<dbReference type="GO" id="GO:0004713">
    <property type="term" value="F:protein tyrosine kinase activity"/>
    <property type="evidence" value="ECO:0007669"/>
    <property type="project" value="TreeGrafter"/>
</dbReference>
<evidence type="ECO:0000259" key="9">
    <source>
        <dbReference type="Pfam" id="PF02706"/>
    </source>
</evidence>
<feature type="compositionally biased region" description="Polar residues" evidence="7">
    <location>
        <begin position="226"/>
        <end position="235"/>
    </location>
</feature>
<dbReference type="Pfam" id="PF13807">
    <property type="entry name" value="GNVR"/>
    <property type="match status" value="1"/>
</dbReference>
<dbReference type="EMBL" id="NUWN01000054">
    <property type="protein sequence ID" value="PFK38351.1"/>
    <property type="molecule type" value="Genomic_DNA"/>
</dbReference>
<sequence length="246" mass="26943">MEETISLKELFTILRKRLVMILALTIGAALVSAIVSFYFITPIYQTSTQILVNQKKQDEKIIQYNEVQTNVQLTNTYKVIVKSPVILDQVKEKLKLDMSTGALNKKINVANEKDSQVIALTVQDKDVKLARDIANTTAEVFKSEIAKIMSVDNVTILSKAEVTEGQSPIKPNKMLNVAIAFVVGLMASVGLAFLLEYLDNTLKKEEDIEKLLGVPVLGVVSRMEENGSTSGSLSSAERVGGHTIGS</sequence>
<dbReference type="Pfam" id="PF02706">
    <property type="entry name" value="Wzz"/>
    <property type="match status" value="1"/>
</dbReference>
<dbReference type="Proteomes" id="UP000242656">
    <property type="component" value="Unassembled WGS sequence"/>
</dbReference>
<keyword evidence="6 8" id="KW-0472">Membrane</keyword>
<evidence type="ECO:0000256" key="5">
    <source>
        <dbReference type="ARBA" id="ARBA00022989"/>
    </source>
</evidence>
<dbReference type="InterPro" id="IPR050445">
    <property type="entry name" value="Bact_polysacc_biosynth/exp"/>
</dbReference>
<feature type="region of interest" description="Disordered" evidence="7">
    <location>
        <begin position="225"/>
        <end position="246"/>
    </location>
</feature>
<organism evidence="11 12">
    <name type="scientific">Bacillus cereus</name>
    <dbReference type="NCBI Taxonomy" id="1396"/>
    <lineage>
        <taxon>Bacteria</taxon>
        <taxon>Bacillati</taxon>
        <taxon>Bacillota</taxon>
        <taxon>Bacilli</taxon>
        <taxon>Bacillales</taxon>
        <taxon>Bacillaceae</taxon>
        <taxon>Bacillus</taxon>
        <taxon>Bacillus cereus group</taxon>
    </lineage>
</organism>
<dbReference type="GO" id="GO:0005886">
    <property type="term" value="C:plasma membrane"/>
    <property type="evidence" value="ECO:0007669"/>
    <property type="project" value="UniProtKB-SubCell"/>
</dbReference>
<evidence type="ECO:0000256" key="3">
    <source>
        <dbReference type="ARBA" id="ARBA00022475"/>
    </source>
</evidence>
<name>A0A2B0M1D3_BACCE</name>
<accession>A0A2B0M1D3</accession>
<comment type="subcellular location">
    <subcellularLocation>
        <location evidence="1">Cell membrane</location>
        <topology evidence="1">Multi-pass membrane protein</topology>
    </subcellularLocation>
</comment>
<keyword evidence="4 8" id="KW-0812">Transmembrane</keyword>
<feature type="domain" description="Polysaccharide chain length determinant N-terminal" evidence="9">
    <location>
        <begin position="3"/>
        <end position="94"/>
    </location>
</feature>
<proteinExistence type="inferred from homology"/>
<reference evidence="11 12" key="1">
    <citation type="submission" date="2017-09" db="EMBL/GenBank/DDBJ databases">
        <title>Large-scale bioinformatics analysis of Bacillus genomes uncovers conserved roles of natural products in bacterial physiology.</title>
        <authorList>
            <consortium name="Agbiome Team Llc"/>
            <person name="Bleich R.M."/>
            <person name="Grubbs K.J."/>
            <person name="Santa Maria K.C."/>
            <person name="Allen S.E."/>
            <person name="Farag S."/>
            <person name="Shank E.A."/>
            <person name="Bowers A."/>
        </authorList>
    </citation>
    <scope>NUCLEOTIDE SEQUENCE [LARGE SCALE GENOMIC DNA]</scope>
    <source>
        <strain evidence="11 12">AFS083043</strain>
    </source>
</reference>
<comment type="similarity">
    <text evidence="2">Belongs to the CpsC/CapA family.</text>
</comment>
<evidence type="ECO:0000256" key="8">
    <source>
        <dbReference type="SAM" id="Phobius"/>
    </source>
</evidence>
<dbReference type="RefSeq" id="WP_098491374.1">
    <property type="nucleotide sequence ID" value="NZ_NUWN01000054.1"/>
</dbReference>
<dbReference type="PANTHER" id="PTHR32309">
    <property type="entry name" value="TYROSINE-PROTEIN KINASE"/>
    <property type="match status" value="1"/>
</dbReference>
<feature type="transmembrane region" description="Helical" evidence="8">
    <location>
        <begin position="18"/>
        <end position="40"/>
    </location>
</feature>
<comment type="caution">
    <text evidence="11">The sequence shown here is derived from an EMBL/GenBank/DDBJ whole genome shotgun (WGS) entry which is preliminary data.</text>
</comment>
<keyword evidence="5 8" id="KW-1133">Transmembrane helix</keyword>
<keyword evidence="3" id="KW-1003">Cell membrane</keyword>
<dbReference type="AlphaFoldDB" id="A0A2B0M1D3"/>
<dbReference type="PANTHER" id="PTHR32309:SF13">
    <property type="entry name" value="FERRIC ENTEROBACTIN TRANSPORT PROTEIN FEPE"/>
    <property type="match status" value="1"/>
</dbReference>
<evidence type="ECO:0000259" key="10">
    <source>
        <dbReference type="Pfam" id="PF13807"/>
    </source>
</evidence>
<protein>
    <submittedName>
        <fullName evidence="11">Capsular biosynthesis protein</fullName>
    </submittedName>
</protein>
<gene>
    <name evidence="11" type="ORF">COI93_14445</name>
</gene>
<evidence type="ECO:0000256" key="4">
    <source>
        <dbReference type="ARBA" id="ARBA00022692"/>
    </source>
</evidence>
<dbReference type="InterPro" id="IPR003856">
    <property type="entry name" value="LPS_length_determ_N"/>
</dbReference>
<evidence type="ECO:0000313" key="11">
    <source>
        <dbReference type="EMBL" id="PFK38351.1"/>
    </source>
</evidence>
<evidence type="ECO:0000256" key="1">
    <source>
        <dbReference type="ARBA" id="ARBA00004651"/>
    </source>
</evidence>
<evidence type="ECO:0000256" key="2">
    <source>
        <dbReference type="ARBA" id="ARBA00006683"/>
    </source>
</evidence>
<feature type="domain" description="Tyrosine-protein kinase G-rich" evidence="10">
    <location>
        <begin position="124"/>
        <end position="194"/>
    </location>
</feature>
<feature type="transmembrane region" description="Helical" evidence="8">
    <location>
        <begin position="174"/>
        <end position="195"/>
    </location>
</feature>